<dbReference type="InterPro" id="IPR042527">
    <property type="entry name" value="Atg5_UblA_dom_sf"/>
</dbReference>
<dbReference type="InterPro" id="IPR042526">
    <property type="entry name" value="Atg5_HR"/>
</dbReference>
<dbReference type="GeneID" id="29990908"/>
<dbReference type="InterPro" id="IPR048939">
    <property type="entry name" value="ATG5_UblA"/>
</dbReference>
<reference evidence="11" key="3">
    <citation type="submission" date="2017-08" db="EMBL/GenBank/DDBJ databases">
        <title>Trichoderma gamsii strain T6085, whole genome shotgun sequencing project.</title>
        <authorList>
            <person name="Baroncelli R."/>
        </authorList>
    </citation>
    <scope>NUCLEOTIDE SEQUENCE</scope>
    <source>
        <strain evidence="11">T6085</strain>
    </source>
</reference>
<comment type="caution">
    <text evidence="10">The sequence shown here is derived from an EMBL/GenBank/DDBJ whole genome shotgun (WGS) entry which is preliminary data.</text>
</comment>
<comment type="subunit">
    <text evidence="6">Conjugated with ATG12.</text>
</comment>
<dbReference type="GO" id="GO:0061908">
    <property type="term" value="C:phagophore"/>
    <property type="evidence" value="ECO:0007669"/>
    <property type="project" value="TreeGrafter"/>
</dbReference>
<reference evidence="11 12" key="1">
    <citation type="journal article" date="2016" name="Genome Announc.">
        <title>Draft Whole-Genome Sequence of Trichoderma gamsii T6085, a Promising Biocontrol Agent of Fusarium Head Blight on Wheat.</title>
        <authorList>
            <person name="Baroncelli R."/>
            <person name="Zapparata A."/>
            <person name="Piaggeschi G."/>
            <person name="Sarrocco S."/>
            <person name="Vannacci G."/>
        </authorList>
    </citation>
    <scope>NUCLEOTIDE SEQUENCE [LARGE SCALE GENOMIC DNA]</scope>
    <source>
        <strain evidence="11 12">T6085</strain>
    </source>
</reference>
<dbReference type="STRING" id="398673.A0A0W7V8U1"/>
<keyword evidence="5 6" id="KW-0072">Autophagy</keyword>
<evidence type="ECO:0000313" key="12">
    <source>
        <dbReference type="Proteomes" id="UP000054821"/>
    </source>
</evidence>
<proteinExistence type="inferred from homology"/>
<accession>A0A0W7V8U1</accession>
<reference evidence="10 13" key="2">
    <citation type="submission" date="2017-02" db="EMBL/GenBank/DDBJ databases">
        <title>Genomes of Trichoderma spp. with biocontrol activity.</title>
        <authorList>
            <person name="Gardiner D."/>
            <person name="Kazan K."/>
            <person name="Vos C."/>
            <person name="Harvey P."/>
        </authorList>
    </citation>
    <scope>NUCLEOTIDE SEQUENCE [LARGE SCALE GENOMIC DNA]</scope>
    <source>
        <strain evidence="10 13">A5MH</strain>
    </source>
</reference>
<dbReference type="EMBL" id="JPDN02000029">
    <property type="protein sequence ID" value="PON23519.1"/>
    <property type="molecule type" value="Genomic_DNA"/>
</dbReference>
<dbReference type="GO" id="GO:0034045">
    <property type="term" value="C:phagophore assembly site membrane"/>
    <property type="evidence" value="ECO:0007669"/>
    <property type="project" value="UniProtKB-SubCell"/>
</dbReference>
<dbReference type="InterPro" id="IPR007239">
    <property type="entry name" value="Atg5"/>
</dbReference>
<dbReference type="InterPro" id="IPR048940">
    <property type="entry name" value="ATG5_HBR"/>
</dbReference>
<dbReference type="GO" id="GO:0034274">
    <property type="term" value="C:Atg12-Atg5-Atg16 complex"/>
    <property type="evidence" value="ECO:0007669"/>
    <property type="project" value="TreeGrafter"/>
</dbReference>
<keyword evidence="6" id="KW-0472">Membrane</keyword>
<dbReference type="PANTHER" id="PTHR13040:SF2">
    <property type="entry name" value="AUTOPHAGY PROTEIN 5"/>
    <property type="match status" value="1"/>
</dbReference>
<dbReference type="Gene3D" id="3.10.20.90">
    <property type="entry name" value="Phosphatidylinositol 3-kinase Catalytic Subunit, Chain A, domain 1"/>
    <property type="match status" value="1"/>
</dbReference>
<comment type="similarity">
    <text evidence="2 6">Belongs to the ATG5 family.</text>
</comment>
<dbReference type="OrthoDB" id="272162at2759"/>
<evidence type="ECO:0000259" key="9">
    <source>
        <dbReference type="Pfam" id="PF20638"/>
    </source>
</evidence>
<comment type="subcellular location">
    <subcellularLocation>
        <location evidence="1 6">Preautophagosomal structure membrane</location>
        <topology evidence="1 6">Peripheral membrane protein</topology>
    </subcellularLocation>
</comment>
<evidence type="ECO:0000256" key="1">
    <source>
        <dbReference type="ARBA" id="ARBA00004623"/>
    </source>
</evidence>
<dbReference type="AlphaFoldDB" id="A0A0W7V8U1"/>
<evidence type="ECO:0000313" key="10">
    <source>
        <dbReference type="EMBL" id="PNP43908.1"/>
    </source>
</evidence>
<dbReference type="Gene3D" id="1.10.246.190">
    <property type="entry name" value="Autophagy protein Apg5, helix rich domain"/>
    <property type="match status" value="1"/>
</dbReference>
<evidence type="ECO:0000259" key="8">
    <source>
        <dbReference type="Pfam" id="PF20637"/>
    </source>
</evidence>
<protein>
    <recommendedName>
        <fullName evidence="6">Autophagy protein 5</fullName>
    </recommendedName>
</protein>
<dbReference type="Proteomes" id="UP000236546">
    <property type="component" value="Unassembled WGS sequence"/>
</dbReference>
<evidence type="ECO:0000313" key="13">
    <source>
        <dbReference type="Proteomes" id="UP000236546"/>
    </source>
</evidence>
<dbReference type="Gene3D" id="3.10.20.620">
    <property type="match status" value="1"/>
</dbReference>
<dbReference type="Pfam" id="PF04106">
    <property type="entry name" value="ATG5_UblB"/>
    <property type="match status" value="1"/>
</dbReference>
<feature type="domain" description="Autophagy protein ATG5 UblA" evidence="9">
    <location>
        <begin position="12"/>
        <end position="87"/>
    </location>
</feature>
<keyword evidence="6" id="KW-0813">Transport</keyword>
<dbReference type="GO" id="GO:0019776">
    <property type="term" value="F:Atg8-family ligase activity"/>
    <property type="evidence" value="ECO:0007669"/>
    <property type="project" value="TreeGrafter"/>
</dbReference>
<keyword evidence="3 6" id="KW-1017">Isopeptide bond</keyword>
<dbReference type="GO" id="GO:0005776">
    <property type="term" value="C:autophagosome"/>
    <property type="evidence" value="ECO:0007669"/>
    <property type="project" value="TreeGrafter"/>
</dbReference>
<dbReference type="GO" id="GO:0044233">
    <property type="term" value="C:mitochondria-associated endoplasmic reticulum membrane contact site"/>
    <property type="evidence" value="ECO:0007669"/>
    <property type="project" value="TreeGrafter"/>
</dbReference>
<evidence type="ECO:0000256" key="3">
    <source>
        <dbReference type="ARBA" id="ARBA00022499"/>
    </source>
</evidence>
<name>A0A0W7V8U1_9HYPO</name>
<dbReference type="EMBL" id="MTYH01000036">
    <property type="protein sequence ID" value="PNP43908.1"/>
    <property type="molecule type" value="Genomic_DNA"/>
</dbReference>
<organism evidence="10 13">
    <name type="scientific">Trichoderma gamsii</name>
    <dbReference type="NCBI Taxonomy" id="398673"/>
    <lineage>
        <taxon>Eukaryota</taxon>
        <taxon>Fungi</taxon>
        <taxon>Dikarya</taxon>
        <taxon>Ascomycota</taxon>
        <taxon>Pezizomycotina</taxon>
        <taxon>Sordariomycetes</taxon>
        <taxon>Hypocreomycetidae</taxon>
        <taxon>Hypocreales</taxon>
        <taxon>Hypocreaceae</taxon>
        <taxon>Trichoderma</taxon>
    </lineage>
</organism>
<dbReference type="PANTHER" id="PTHR13040">
    <property type="entry name" value="AUTOPHAGY PROTEIN 5"/>
    <property type="match status" value="1"/>
</dbReference>
<keyword evidence="12" id="KW-1185">Reference proteome</keyword>
<evidence type="ECO:0000259" key="7">
    <source>
        <dbReference type="Pfam" id="PF04106"/>
    </source>
</evidence>
<dbReference type="Proteomes" id="UP000054821">
    <property type="component" value="Unassembled WGS sequence"/>
</dbReference>
<dbReference type="GO" id="GO:0034727">
    <property type="term" value="P:piecemeal microautophagy of the nucleus"/>
    <property type="evidence" value="ECO:0007669"/>
    <property type="project" value="TreeGrafter"/>
</dbReference>
<dbReference type="Pfam" id="PF20638">
    <property type="entry name" value="ATG5_UblA"/>
    <property type="match status" value="1"/>
</dbReference>
<feature type="domain" description="Autophagy protein ATG5 alpha-helical bundle region" evidence="8">
    <location>
        <begin position="97"/>
        <end position="149"/>
    </location>
</feature>
<feature type="domain" description="Autophagy protein ATG5 UblB" evidence="7">
    <location>
        <begin position="156"/>
        <end position="261"/>
    </location>
</feature>
<dbReference type="GO" id="GO:0006995">
    <property type="term" value="P:cellular response to nitrogen starvation"/>
    <property type="evidence" value="ECO:0007669"/>
    <property type="project" value="TreeGrafter"/>
</dbReference>
<evidence type="ECO:0000256" key="5">
    <source>
        <dbReference type="ARBA" id="ARBA00023006"/>
    </source>
</evidence>
<evidence type="ECO:0000256" key="6">
    <source>
        <dbReference type="RuleBase" id="RU361202"/>
    </source>
</evidence>
<dbReference type="Pfam" id="PF20637">
    <property type="entry name" value="ATG5_HBR"/>
    <property type="match status" value="1"/>
</dbReference>
<evidence type="ECO:0000256" key="4">
    <source>
        <dbReference type="ARBA" id="ARBA00022843"/>
    </source>
</evidence>
<comment type="function">
    <text evidence="6">Involved in cytoplasm to vacuole transport (Cvt) and autophagic vesicle formation.</text>
</comment>
<keyword evidence="4 6" id="KW-0832">Ubl conjugation</keyword>
<sequence>MSAPSSISQTLWATQIPLHITHRSSPTTPFITSVPRFSYLSLLLPRLSAFFDAPCSSFHFEDVQLRNLAVGLLADLYAPSLPWRLVVDDGIAWDIGDTFLNSVKEADFVRYGNANQIMKMSKDHTTQLWNAVIDNDYVAFSKIHTRLLNAPATLKHVPIRIYIPSTPPPNAGSGSSPPALAAGEAGSFKVVQSLVPVVTPDRKPKLLGQALKDLMPMLFPSSRDPVLASVVLHGVPAPFNAPLGEMMREAAYPDGWLCFVVVV</sequence>
<dbReference type="RefSeq" id="XP_018655965.1">
    <property type="nucleotide sequence ID" value="XM_018810825.1"/>
</dbReference>
<dbReference type="GO" id="GO:0000422">
    <property type="term" value="P:autophagy of mitochondrion"/>
    <property type="evidence" value="ECO:0007669"/>
    <property type="project" value="TreeGrafter"/>
</dbReference>
<evidence type="ECO:0000256" key="2">
    <source>
        <dbReference type="ARBA" id="ARBA00006910"/>
    </source>
</evidence>
<dbReference type="InterPro" id="IPR048318">
    <property type="entry name" value="ATG5_UblB"/>
</dbReference>
<evidence type="ECO:0000313" key="11">
    <source>
        <dbReference type="EMBL" id="PON23519.1"/>
    </source>
</evidence>
<gene>
    <name evidence="11" type="ORF">TGAM01_v207753</name>
    <name evidence="10" type="ORF">TGAMA5MH_04192</name>
</gene>